<comment type="caution">
    <text evidence="1">The sequence shown here is derived from an EMBL/GenBank/DDBJ whole genome shotgun (WGS) entry which is preliminary data.</text>
</comment>
<sequence length="84" mass="9019">MVHGEGARLTAQFVGEIRQLPPVEGWARYEPTGRACVTCPCGYNSGFIAREDAIQAYKEHGAGLALARYELLRAPDSDSGSAHA</sequence>
<keyword evidence="2" id="KW-1185">Reference proteome</keyword>
<protein>
    <submittedName>
        <fullName evidence="1">Uncharacterized protein</fullName>
    </submittedName>
</protein>
<evidence type="ECO:0000313" key="2">
    <source>
        <dbReference type="Proteomes" id="UP001617907"/>
    </source>
</evidence>
<dbReference type="Proteomes" id="UP001617907">
    <property type="component" value="Unassembled WGS sequence"/>
</dbReference>
<name>A0ABW8H776_9ACTN</name>
<evidence type="ECO:0000313" key="1">
    <source>
        <dbReference type="EMBL" id="MFJ6036558.1"/>
    </source>
</evidence>
<gene>
    <name evidence="1" type="ORF">ACIQFM_09875</name>
</gene>
<dbReference type="RefSeq" id="WP_350890778.1">
    <property type="nucleotide sequence ID" value="NZ_JBEOTR010000011.1"/>
</dbReference>
<organism evidence="1 2">
    <name type="scientific">Streptomyces ardesiacus</name>
    <dbReference type="NCBI Taxonomy" id="285564"/>
    <lineage>
        <taxon>Bacteria</taxon>
        <taxon>Bacillati</taxon>
        <taxon>Actinomycetota</taxon>
        <taxon>Actinomycetes</taxon>
        <taxon>Kitasatosporales</taxon>
        <taxon>Streptomycetaceae</taxon>
        <taxon>Streptomyces</taxon>
    </lineage>
</organism>
<reference evidence="1 2" key="1">
    <citation type="submission" date="2024-10" db="EMBL/GenBank/DDBJ databases">
        <title>The Natural Products Discovery Center: Release of the First 8490 Sequenced Strains for Exploring Actinobacteria Biosynthetic Diversity.</title>
        <authorList>
            <person name="Kalkreuter E."/>
            <person name="Kautsar S.A."/>
            <person name="Yang D."/>
            <person name="Bader C.D."/>
            <person name="Teijaro C.N."/>
            <person name="Fluegel L."/>
            <person name="Davis C.M."/>
            <person name="Simpson J.R."/>
            <person name="Lauterbach L."/>
            <person name="Steele A.D."/>
            <person name="Gui C."/>
            <person name="Meng S."/>
            <person name="Li G."/>
            <person name="Viehrig K."/>
            <person name="Ye F."/>
            <person name="Su P."/>
            <person name="Kiefer A.F."/>
            <person name="Nichols A."/>
            <person name="Cepeda A.J."/>
            <person name="Yan W."/>
            <person name="Fan B."/>
            <person name="Jiang Y."/>
            <person name="Adhikari A."/>
            <person name="Zheng C.-J."/>
            <person name="Schuster L."/>
            <person name="Cowan T.M."/>
            <person name="Smanski M.J."/>
            <person name="Chevrette M.G."/>
            <person name="De Carvalho L.P.S."/>
            <person name="Shen B."/>
        </authorList>
    </citation>
    <scope>NUCLEOTIDE SEQUENCE [LARGE SCALE GENOMIC DNA]</scope>
    <source>
        <strain evidence="1 2">NPDC093086</strain>
    </source>
</reference>
<accession>A0ABW8H776</accession>
<proteinExistence type="predicted"/>
<dbReference type="EMBL" id="JBIVPC010000005">
    <property type="protein sequence ID" value="MFJ6036558.1"/>
    <property type="molecule type" value="Genomic_DNA"/>
</dbReference>